<keyword evidence="1" id="KW-1133">Transmembrane helix</keyword>
<proteinExistence type="predicted"/>
<organism evidence="2">
    <name type="scientific">Rhizophora mucronata</name>
    <name type="common">Asiatic mangrove</name>
    <dbReference type="NCBI Taxonomy" id="61149"/>
    <lineage>
        <taxon>Eukaryota</taxon>
        <taxon>Viridiplantae</taxon>
        <taxon>Streptophyta</taxon>
        <taxon>Embryophyta</taxon>
        <taxon>Tracheophyta</taxon>
        <taxon>Spermatophyta</taxon>
        <taxon>Magnoliopsida</taxon>
        <taxon>eudicotyledons</taxon>
        <taxon>Gunneridae</taxon>
        <taxon>Pentapetalae</taxon>
        <taxon>rosids</taxon>
        <taxon>fabids</taxon>
        <taxon>Malpighiales</taxon>
        <taxon>Rhizophoraceae</taxon>
        <taxon>Rhizophora</taxon>
    </lineage>
</organism>
<accession>A0A2P2L7J4</accession>
<reference evidence="2" key="1">
    <citation type="submission" date="2018-02" db="EMBL/GenBank/DDBJ databases">
        <title>Rhizophora mucronata_Transcriptome.</title>
        <authorList>
            <person name="Meera S.P."/>
            <person name="Sreeshan A."/>
            <person name="Augustine A."/>
        </authorList>
    </citation>
    <scope>NUCLEOTIDE SEQUENCE</scope>
    <source>
        <tissue evidence="2">Leaf</tissue>
    </source>
</reference>
<name>A0A2P2L7J4_RHIMU</name>
<evidence type="ECO:0000256" key="1">
    <source>
        <dbReference type="SAM" id="Phobius"/>
    </source>
</evidence>
<dbReference type="AlphaFoldDB" id="A0A2P2L7J4"/>
<sequence length="69" mass="7826">MYNILSTPSSNPNSLSFMISGIYLSYNLFISNFCLLIRIFYFLNYDTSGGASICVNYIETTAFIYSYTA</sequence>
<keyword evidence="1" id="KW-0472">Membrane</keyword>
<dbReference type="EMBL" id="GGEC01033459">
    <property type="protein sequence ID" value="MBX13943.1"/>
    <property type="molecule type" value="Transcribed_RNA"/>
</dbReference>
<protein>
    <submittedName>
        <fullName evidence="2">Uncharacterized protein</fullName>
    </submittedName>
</protein>
<keyword evidence="1" id="KW-0812">Transmembrane</keyword>
<feature type="transmembrane region" description="Helical" evidence="1">
    <location>
        <begin position="20"/>
        <end position="43"/>
    </location>
</feature>
<evidence type="ECO:0000313" key="2">
    <source>
        <dbReference type="EMBL" id="MBX13943.1"/>
    </source>
</evidence>